<dbReference type="PANTHER" id="PTHR48081">
    <property type="entry name" value="AB HYDROLASE SUPERFAMILY PROTEIN C4A8.06C"/>
    <property type="match status" value="1"/>
</dbReference>
<dbReference type="Pfam" id="PF20434">
    <property type="entry name" value="BD-FAE"/>
    <property type="match status" value="1"/>
</dbReference>
<dbReference type="AlphaFoldDB" id="A0A0R1RXU7"/>
<evidence type="ECO:0000259" key="2">
    <source>
        <dbReference type="Pfam" id="PF20434"/>
    </source>
</evidence>
<organism evidence="3 4">
    <name type="scientific">Lactobacillus psittaci DSM 15354</name>
    <dbReference type="NCBI Taxonomy" id="1122152"/>
    <lineage>
        <taxon>Bacteria</taxon>
        <taxon>Bacillati</taxon>
        <taxon>Bacillota</taxon>
        <taxon>Bacilli</taxon>
        <taxon>Lactobacillales</taxon>
        <taxon>Lactobacillaceae</taxon>
        <taxon>Lactobacillus</taxon>
    </lineage>
</organism>
<dbReference type="InterPro" id="IPR049492">
    <property type="entry name" value="BD-FAE-like_dom"/>
</dbReference>
<comment type="caution">
    <text evidence="3">The sequence shown here is derived from an EMBL/GenBank/DDBJ whole genome shotgun (WGS) entry which is preliminary data.</text>
</comment>
<dbReference type="SUPFAM" id="SSF53474">
    <property type="entry name" value="alpha/beta-Hydrolases"/>
    <property type="match status" value="1"/>
</dbReference>
<dbReference type="GO" id="GO:0016787">
    <property type="term" value="F:hydrolase activity"/>
    <property type="evidence" value="ECO:0007669"/>
    <property type="project" value="UniProtKB-KW"/>
</dbReference>
<evidence type="ECO:0000313" key="4">
    <source>
        <dbReference type="Proteomes" id="UP000051931"/>
    </source>
</evidence>
<dbReference type="PATRIC" id="fig|1122152.4.peg.471"/>
<dbReference type="eggNOG" id="COG0657">
    <property type="taxonomic scope" value="Bacteria"/>
</dbReference>
<dbReference type="EMBL" id="AZFB01000018">
    <property type="protein sequence ID" value="KRL61805.1"/>
    <property type="molecule type" value="Genomic_DNA"/>
</dbReference>
<reference evidence="3 4" key="1">
    <citation type="journal article" date="2015" name="Genome Announc.">
        <title>Expanding the biotechnology potential of lactobacilli through comparative genomics of 213 strains and associated genera.</title>
        <authorList>
            <person name="Sun Z."/>
            <person name="Harris H.M."/>
            <person name="McCann A."/>
            <person name="Guo C."/>
            <person name="Argimon S."/>
            <person name="Zhang W."/>
            <person name="Yang X."/>
            <person name="Jeffery I.B."/>
            <person name="Cooney J.C."/>
            <person name="Kagawa T.F."/>
            <person name="Liu W."/>
            <person name="Song Y."/>
            <person name="Salvetti E."/>
            <person name="Wrobel A."/>
            <person name="Rasinkangas P."/>
            <person name="Parkhill J."/>
            <person name="Rea M.C."/>
            <person name="O'Sullivan O."/>
            <person name="Ritari J."/>
            <person name="Douillard F.P."/>
            <person name="Paul Ross R."/>
            <person name="Yang R."/>
            <person name="Briner A.E."/>
            <person name="Felis G.E."/>
            <person name="de Vos W.M."/>
            <person name="Barrangou R."/>
            <person name="Klaenhammer T.R."/>
            <person name="Caufield P.W."/>
            <person name="Cui Y."/>
            <person name="Zhang H."/>
            <person name="O'Toole P.W."/>
        </authorList>
    </citation>
    <scope>NUCLEOTIDE SEQUENCE [LARGE SCALE GENOMIC DNA]</scope>
    <source>
        <strain evidence="3 4">DSM 15354</strain>
    </source>
</reference>
<proteinExistence type="predicted"/>
<dbReference type="Proteomes" id="UP000051931">
    <property type="component" value="Unassembled WGS sequence"/>
</dbReference>
<dbReference type="STRING" id="1122152.GCA_000425905_01052"/>
<feature type="domain" description="BD-FAE-like" evidence="2">
    <location>
        <begin position="18"/>
        <end position="123"/>
    </location>
</feature>
<dbReference type="Gene3D" id="3.40.50.1820">
    <property type="entry name" value="alpha/beta hydrolase"/>
    <property type="match status" value="1"/>
</dbReference>
<dbReference type="InterPro" id="IPR050300">
    <property type="entry name" value="GDXG_lipolytic_enzyme"/>
</dbReference>
<gene>
    <name evidence="3" type="ORF">FC23_GL000463</name>
</gene>
<name>A0A0R1RXU7_9LACO</name>
<sequence length="263" mass="29704">MVVIKQNITYDSDNDLKVDIYFPNNTSSQTKILIFWHGGGWIKGSKEGSKELGIKFANAGFMTLIPDYTLAQTAKFPAAHNDAKKFVDWLLTSKYTDDDDQKNIVQVGASAGGTMALMIAGKYGFPTVTWSAPVDFVNWFAHHQEIKPSLNAASEFNYQDQDKINSSFYKYFTLTYIDGYDSKKLKLLDPINYNYQNLGPLLMINSAQELTPISGVYTYLTFLANHNHEVQLTLVPGHGHAMAYALDYLNESINFLYQSMKRI</sequence>
<dbReference type="OrthoDB" id="9815425at2"/>
<evidence type="ECO:0000313" key="3">
    <source>
        <dbReference type="EMBL" id="KRL61805.1"/>
    </source>
</evidence>
<protein>
    <submittedName>
        <fullName evidence="3">Esterase lipase</fullName>
    </submittedName>
</protein>
<keyword evidence="4" id="KW-1185">Reference proteome</keyword>
<keyword evidence="1" id="KW-0378">Hydrolase</keyword>
<evidence type="ECO:0000256" key="1">
    <source>
        <dbReference type="ARBA" id="ARBA00022801"/>
    </source>
</evidence>
<dbReference type="InterPro" id="IPR029058">
    <property type="entry name" value="AB_hydrolase_fold"/>
</dbReference>
<accession>A0A0R1RXU7</accession>